<keyword evidence="1" id="KW-1133">Transmembrane helix</keyword>
<accession>A0A9E9C741</accession>
<name>A0A9E9C741_9CYAN</name>
<proteinExistence type="predicted"/>
<dbReference type="EMBL" id="CP113797">
    <property type="protein sequence ID" value="WAL58863.1"/>
    <property type="molecule type" value="Genomic_DNA"/>
</dbReference>
<reference evidence="2" key="1">
    <citation type="submission" date="2022-12" db="EMBL/GenBank/DDBJ databases">
        <title>Polyphasic identification of a Novel Hot-Spring Cyanobacterium Ocullathermofonsia sinensis gen nov. sp. nov. and Genomic Insights on its Adaptations to the Thermal Habitat.</title>
        <authorList>
            <person name="Daroch M."/>
            <person name="Tang J."/>
            <person name="Jiang Y."/>
        </authorList>
    </citation>
    <scope>NUCLEOTIDE SEQUENCE</scope>
    <source>
        <strain evidence="2">PKUAC-SCTA174</strain>
    </source>
</reference>
<sequence>MKPPLPFYFYQIPFTQRLKDSIRLAGLRICLFFLITSLRHPGIAIAIALLLFLTATSAQPLVTHPLQVSSMAGFGCRVLSILLGLMWMSLIICRWLIQITQPQTWRQDLQHSEANLRYQISVLEDWLVLPTYTTQLQPSEVVKVRYHHPKKV</sequence>
<evidence type="ECO:0000313" key="3">
    <source>
        <dbReference type="Proteomes" id="UP001163152"/>
    </source>
</evidence>
<feature type="transmembrane region" description="Helical" evidence="1">
    <location>
        <begin position="74"/>
        <end position="97"/>
    </location>
</feature>
<organism evidence="2 3">
    <name type="scientific">Thermocoleostomius sinensis A174</name>
    <dbReference type="NCBI Taxonomy" id="2016057"/>
    <lineage>
        <taxon>Bacteria</taxon>
        <taxon>Bacillati</taxon>
        <taxon>Cyanobacteriota</taxon>
        <taxon>Cyanophyceae</taxon>
        <taxon>Oculatellales</taxon>
        <taxon>Oculatellaceae</taxon>
        <taxon>Thermocoleostomius</taxon>
    </lineage>
</organism>
<dbReference type="RefSeq" id="WP_268608300.1">
    <property type="nucleotide sequence ID" value="NZ_CP113797.1"/>
</dbReference>
<keyword evidence="1" id="KW-0472">Membrane</keyword>
<dbReference type="Proteomes" id="UP001163152">
    <property type="component" value="Chromosome"/>
</dbReference>
<keyword evidence="1" id="KW-0812">Transmembrane</keyword>
<protein>
    <submittedName>
        <fullName evidence="2">Uncharacterized protein</fullName>
    </submittedName>
</protein>
<evidence type="ECO:0000256" key="1">
    <source>
        <dbReference type="SAM" id="Phobius"/>
    </source>
</evidence>
<dbReference type="KEGG" id="tsin:OXH18_17005"/>
<gene>
    <name evidence="2" type="ORF">OXH18_17005</name>
</gene>
<keyword evidence="3" id="KW-1185">Reference proteome</keyword>
<evidence type="ECO:0000313" key="2">
    <source>
        <dbReference type="EMBL" id="WAL58863.1"/>
    </source>
</evidence>
<feature type="transmembrane region" description="Helical" evidence="1">
    <location>
        <begin position="44"/>
        <end position="62"/>
    </location>
</feature>
<dbReference type="AlphaFoldDB" id="A0A9E9C741"/>